<keyword evidence="3" id="KW-1185">Reference proteome</keyword>
<gene>
    <name evidence="2" type="ORF">K08M4_30580</name>
</gene>
<proteinExistence type="predicted"/>
<evidence type="ECO:0000313" key="3">
    <source>
        <dbReference type="Proteomes" id="UP000194136"/>
    </source>
</evidence>
<accession>A0AA34TRN1</accession>
<evidence type="ECO:0000256" key="1">
    <source>
        <dbReference type="SAM" id="SignalP"/>
    </source>
</evidence>
<reference evidence="2 3" key="1">
    <citation type="submission" date="2016-10" db="EMBL/GenBank/DDBJ databases">
        <title>The High Quality Genome of Vibrio splendidus K08M4.</title>
        <authorList>
            <person name="Wendling C."/>
            <person name="Chibani C.M."/>
            <person name="Hertel R."/>
            <person name="Sproer C."/>
            <person name="Bunk B."/>
            <person name="Overmann J."/>
            <person name="Roth O."/>
            <person name="Liesegang H."/>
        </authorList>
    </citation>
    <scope>NUCLEOTIDE SEQUENCE [LARGE SCALE GENOMIC DNA]</scope>
    <source>
        <strain evidence="2 3">K08M4</strain>
    </source>
</reference>
<evidence type="ECO:0000313" key="2">
    <source>
        <dbReference type="EMBL" id="ARP39735.1"/>
    </source>
</evidence>
<dbReference type="Proteomes" id="UP000194136">
    <property type="component" value="Chromosome 2"/>
</dbReference>
<dbReference type="AlphaFoldDB" id="A0AA34TRN1"/>
<dbReference type="RefSeq" id="WP_086050494.1">
    <property type="nucleotide sequence ID" value="NZ_CP017917.1"/>
</dbReference>
<evidence type="ECO:0008006" key="4">
    <source>
        <dbReference type="Google" id="ProtNLM"/>
    </source>
</evidence>
<sequence length="754" mass="85606">MKKHSTSLWSLLSFISLALPNASLANYAIVLPGQHEQGNNLQGSAVSADKVIDWEINNSDLVFGAYGNKSDNEKANSIGYMYNQKLELNSGALENEIRNATKRNGIDYEDFFLHFSEDTILAEPDSTHGENTILNRKPMIVGYTADEMHAGFSLYQQPPWDADVFENFEQGGALYIYHSEKFNHLAFEFSRFAQGGEFQIEYPSSMNVQGKVTAWSSVVITEDNTSNMTQNQAVNWQVPSNWARASTHDGSGQSYGGGQYFGSTFIRDGGRLYVVRVRWEGSRNDIRPRLNHVQLKNYFPKIEFKDLQSSKTDLQSSKTDPQLPKETNHWRKIRGFDQSADLDQDNYLSSYEYEKRNNKLATARFRWESRVIPFGRMWNQNSSWSLTNLANPDLLMLMRNYYSKHWGQQGLNGAYNDDTNKLLGGNQFEVYSGGTVSELGVVVGSVEADNLYKQQFSNFLKRLQINKDTASVGLNIGTANLYGKNGQSHLIEAGNLYFREHYLFPSTGFSGYAGLSKFWDNSALANTDSNVIFQATTRYGRVQYLGNSQDNWQQDQYSTLAIYYLSYQPQHSYFNQWNSSYVYGSGNTTEENFWKSGVPKNIAYRPTQLLKVDLGSPANRIPNKLEPIPLMLSTTLSTPSDYTIVGDSTKHQVVHADLPNGKVQLLPTYTYFLYRSETNIVEGGPQEMVLAREFEQGRVLYRTDFYGKNRDFYLVPKLSIPLNKPMRPVDTNGNIGDYVKEVTLSGYQGLLLLY</sequence>
<feature type="signal peptide" evidence="1">
    <location>
        <begin position="1"/>
        <end position="18"/>
    </location>
</feature>
<protein>
    <recommendedName>
        <fullName evidence="4">Porin</fullName>
    </recommendedName>
</protein>
<organism evidence="2 3">
    <name type="scientific">Vibrio syngnathi</name>
    <dbReference type="NCBI Taxonomy" id="3034029"/>
    <lineage>
        <taxon>Bacteria</taxon>
        <taxon>Pseudomonadati</taxon>
        <taxon>Pseudomonadota</taxon>
        <taxon>Gammaproteobacteria</taxon>
        <taxon>Vibrionales</taxon>
        <taxon>Vibrionaceae</taxon>
        <taxon>Vibrio</taxon>
    </lineage>
</organism>
<name>A0AA34TRN1_9VIBR</name>
<feature type="chain" id="PRO_5041458875" description="Porin" evidence="1">
    <location>
        <begin position="19"/>
        <end position="754"/>
    </location>
</feature>
<keyword evidence="1" id="KW-0732">Signal</keyword>
<dbReference type="KEGG" id="vsy:K08M4_30580"/>
<dbReference type="EMBL" id="CP017917">
    <property type="protein sequence ID" value="ARP39735.1"/>
    <property type="molecule type" value="Genomic_DNA"/>
</dbReference>